<reference evidence="1 2" key="1">
    <citation type="journal article" date="2014" name="Am. J. Bot.">
        <title>Genome assembly and annotation for red clover (Trifolium pratense; Fabaceae).</title>
        <authorList>
            <person name="Istvanek J."/>
            <person name="Jaros M."/>
            <person name="Krenek A."/>
            <person name="Repkova J."/>
        </authorList>
    </citation>
    <scope>NUCLEOTIDE SEQUENCE [LARGE SCALE GENOMIC DNA]</scope>
    <source>
        <strain evidence="2">cv. Tatra</strain>
        <tissue evidence="1">Young leaves</tissue>
    </source>
</reference>
<evidence type="ECO:0000313" key="1">
    <source>
        <dbReference type="EMBL" id="PNX70741.1"/>
    </source>
</evidence>
<gene>
    <name evidence="1" type="ORF">L195_g057697</name>
</gene>
<sequence length="72" mass="8295">MAHNSNNAQNEIKRNTEEMKLFQEEILERMERLEAGNASKFDKIHAALDILIEQTPSKQNRGDGLNNRAPFQ</sequence>
<accession>A0A2K3KWS0</accession>
<dbReference type="AlphaFoldDB" id="A0A2K3KWS0"/>
<feature type="non-terminal residue" evidence="1">
    <location>
        <position position="72"/>
    </location>
</feature>
<protein>
    <submittedName>
        <fullName evidence="1">Uncharacterized protein</fullName>
    </submittedName>
</protein>
<comment type="caution">
    <text evidence="1">The sequence shown here is derived from an EMBL/GenBank/DDBJ whole genome shotgun (WGS) entry which is preliminary data.</text>
</comment>
<reference evidence="1 2" key="2">
    <citation type="journal article" date="2017" name="Front. Plant Sci.">
        <title>Gene Classification and Mining of Molecular Markers Useful in Red Clover (Trifolium pratense) Breeding.</title>
        <authorList>
            <person name="Istvanek J."/>
            <person name="Dluhosova J."/>
            <person name="Dluhos P."/>
            <person name="Patkova L."/>
            <person name="Nedelnik J."/>
            <person name="Repkova J."/>
        </authorList>
    </citation>
    <scope>NUCLEOTIDE SEQUENCE [LARGE SCALE GENOMIC DNA]</scope>
    <source>
        <strain evidence="2">cv. Tatra</strain>
        <tissue evidence="1">Young leaves</tissue>
    </source>
</reference>
<dbReference type="EMBL" id="ASHM01115715">
    <property type="protein sequence ID" value="PNX70741.1"/>
    <property type="molecule type" value="Genomic_DNA"/>
</dbReference>
<dbReference type="Proteomes" id="UP000236291">
    <property type="component" value="Unassembled WGS sequence"/>
</dbReference>
<organism evidence="1 2">
    <name type="scientific">Trifolium pratense</name>
    <name type="common">Red clover</name>
    <dbReference type="NCBI Taxonomy" id="57577"/>
    <lineage>
        <taxon>Eukaryota</taxon>
        <taxon>Viridiplantae</taxon>
        <taxon>Streptophyta</taxon>
        <taxon>Embryophyta</taxon>
        <taxon>Tracheophyta</taxon>
        <taxon>Spermatophyta</taxon>
        <taxon>Magnoliopsida</taxon>
        <taxon>eudicotyledons</taxon>
        <taxon>Gunneridae</taxon>
        <taxon>Pentapetalae</taxon>
        <taxon>rosids</taxon>
        <taxon>fabids</taxon>
        <taxon>Fabales</taxon>
        <taxon>Fabaceae</taxon>
        <taxon>Papilionoideae</taxon>
        <taxon>50 kb inversion clade</taxon>
        <taxon>NPAAA clade</taxon>
        <taxon>Hologalegina</taxon>
        <taxon>IRL clade</taxon>
        <taxon>Trifolieae</taxon>
        <taxon>Trifolium</taxon>
    </lineage>
</organism>
<name>A0A2K3KWS0_TRIPR</name>
<proteinExistence type="predicted"/>
<evidence type="ECO:0000313" key="2">
    <source>
        <dbReference type="Proteomes" id="UP000236291"/>
    </source>
</evidence>